<comment type="caution">
    <text evidence="2">The sequence shown here is derived from an EMBL/GenBank/DDBJ whole genome shotgun (WGS) entry which is preliminary data.</text>
</comment>
<evidence type="ECO:0000313" key="3">
    <source>
        <dbReference type="Proteomes" id="UP000762676"/>
    </source>
</evidence>
<keyword evidence="1" id="KW-0472">Membrane</keyword>
<proteinExistence type="predicted"/>
<name>A0AAV4GTB2_9GAST</name>
<accession>A0AAV4GTB2</accession>
<dbReference type="EMBL" id="BMAT01005152">
    <property type="protein sequence ID" value="GFR88336.1"/>
    <property type="molecule type" value="Genomic_DNA"/>
</dbReference>
<protein>
    <submittedName>
        <fullName evidence="2">Metal-dependent hydrolase</fullName>
    </submittedName>
</protein>
<keyword evidence="1" id="KW-0812">Transmembrane</keyword>
<gene>
    <name evidence="2" type="ORF">ElyMa_002514900</name>
</gene>
<evidence type="ECO:0000256" key="1">
    <source>
        <dbReference type="SAM" id="Phobius"/>
    </source>
</evidence>
<dbReference type="Proteomes" id="UP000762676">
    <property type="component" value="Unassembled WGS sequence"/>
</dbReference>
<reference evidence="2 3" key="1">
    <citation type="journal article" date="2021" name="Elife">
        <title>Chloroplast acquisition without the gene transfer in kleptoplastic sea slugs, Plakobranchus ocellatus.</title>
        <authorList>
            <person name="Maeda T."/>
            <person name="Takahashi S."/>
            <person name="Yoshida T."/>
            <person name="Shimamura S."/>
            <person name="Takaki Y."/>
            <person name="Nagai Y."/>
            <person name="Toyoda A."/>
            <person name="Suzuki Y."/>
            <person name="Arimoto A."/>
            <person name="Ishii H."/>
            <person name="Satoh N."/>
            <person name="Nishiyama T."/>
            <person name="Hasebe M."/>
            <person name="Maruyama T."/>
            <person name="Minagawa J."/>
            <person name="Obokata J."/>
            <person name="Shigenobu S."/>
        </authorList>
    </citation>
    <scope>NUCLEOTIDE SEQUENCE [LARGE SCALE GENOMIC DNA]</scope>
</reference>
<dbReference type="AlphaFoldDB" id="A0AAV4GTB2"/>
<dbReference type="GO" id="GO:0016787">
    <property type="term" value="F:hydrolase activity"/>
    <property type="evidence" value="ECO:0007669"/>
    <property type="project" value="UniProtKB-KW"/>
</dbReference>
<organism evidence="2 3">
    <name type="scientific">Elysia marginata</name>
    <dbReference type="NCBI Taxonomy" id="1093978"/>
    <lineage>
        <taxon>Eukaryota</taxon>
        <taxon>Metazoa</taxon>
        <taxon>Spiralia</taxon>
        <taxon>Lophotrochozoa</taxon>
        <taxon>Mollusca</taxon>
        <taxon>Gastropoda</taxon>
        <taxon>Heterobranchia</taxon>
        <taxon>Euthyneura</taxon>
        <taxon>Panpulmonata</taxon>
        <taxon>Sacoglossa</taxon>
        <taxon>Placobranchoidea</taxon>
        <taxon>Plakobranchidae</taxon>
        <taxon>Elysia</taxon>
    </lineage>
</organism>
<sequence>MPATADLYWAAMAVLLILIVGFWYRTVRKRTKTNSRFSLESTREVRAGDGLKYRVHTSHKNADSAADTMAELNRRAIELIRHLRDKYLRGPAAGRSSARKKAVSRLLERYNPDSLAENSPCDPGGDTSFTIDKGAILALCLREKDPAQSGDPAAHDIHSLNTLAFVLVHELTHIAIKDSGHPPRYWQAFKFILEEAVETGFLEKVDYGRHPVQYCGETIEYSPLFDHSVQALV</sequence>
<keyword evidence="3" id="KW-1185">Reference proteome</keyword>
<evidence type="ECO:0000313" key="2">
    <source>
        <dbReference type="EMBL" id="GFR88336.1"/>
    </source>
</evidence>
<feature type="transmembrane region" description="Helical" evidence="1">
    <location>
        <begin position="6"/>
        <end position="24"/>
    </location>
</feature>
<keyword evidence="1" id="KW-1133">Transmembrane helix</keyword>
<keyword evidence="2" id="KW-0378">Hydrolase</keyword>